<keyword evidence="3" id="KW-1185">Reference proteome</keyword>
<accession>A0A5P1FJ09</accession>
<gene>
    <name evidence="2" type="ORF">A4U43_C02F1050</name>
</gene>
<evidence type="ECO:0000313" key="2">
    <source>
        <dbReference type="EMBL" id="ONK76899.1"/>
    </source>
</evidence>
<protein>
    <submittedName>
        <fullName evidence="2">Uncharacterized protein</fullName>
    </submittedName>
</protein>
<evidence type="ECO:0000313" key="3">
    <source>
        <dbReference type="Proteomes" id="UP000243459"/>
    </source>
</evidence>
<reference evidence="3" key="1">
    <citation type="journal article" date="2017" name="Nat. Commun.">
        <title>The asparagus genome sheds light on the origin and evolution of a young Y chromosome.</title>
        <authorList>
            <person name="Harkess A."/>
            <person name="Zhou J."/>
            <person name="Xu C."/>
            <person name="Bowers J.E."/>
            <person name="Van der Hulst R."/>
            <person name="Ayyampalayam S."/>
            <person name="Mercati F."/>
            <person name="Riccardi P."/>
            <person name="McKain M.R."/>
            <person name="Kakrana A."/>
            <person name="Tang H."/>
            <person name="Ray J."/>
            <person name="Groenendijk J."/>
            <person name="Arikit S."/>
            <person name="Mathioni S.M."/>
            <person name="Nakano M."/>
            <person name="Shan H."/>
            <person name="Telgmann-Rauber A."/>
            <person name="Kanno A."/>
            <person name="Yue Z."/>
            <person name="Chen H."/>
            <person name="Li W."/>
            <person name="Chen Y."/>
            <person name="Xu X."/>
            <person name="Zhang Y."/>
            <person name="Luo S."/>
            <person name="Chen H."/>
            <person name="Gao J."/>
            <person name="Mao Z."/>
            <person name="Pires J.C."/>
            <person name="Luo M."/>
            <person name="Kudrna D."/>
            <person name="Wing R.A."/>
            <person name="Meyers B.C."/>
            <person name="Yi K."/>
            <person name="Kong H."/>
            <person name="Lavrijsen P."/>
            <person name="Sunseri F."/>
            <person name="Falavigna A."/>
            <person name="Ye Y."/>
            <person name="Leebens-Mack J.H."/>
            <person name="Chen G."/>
        </authorList>
    </citation>
    <scope>NUCLEOTIDE SEQUENCE [LARGE SCALE GENOMIC DNA]</scope>
    <source>
        <strain evidence="3">cv. DH0086</strain>
    </source>
</reference>
<feature type="region of interest" description="Disordered" evidence="1">
    <location>
        <begin position="23"/>
        <end position="53"/>
    </location>
</feature>
<dbReference type="AlphaFoldDB" id="A0A5P1FJ09"/>
<proteinExistence type="predicted"/>
<sequence length="96" mass="10841">MPLRLPSALELRLELGSFKVREVGSKGKRDRDEDDEIDAYSNKRQRSDQQLGFPSIVKPSSGDFQFVSRSTEVLKLSPSPVEEIDLELRLGDPPKL</sequence>
<dbReference type="EMBL" id="CM007382">
    <property type="protein sequence ID" value="ONK76899.1"/>
    <property type="molecule type" value="Genomic_DNA"/>
</dbReference>
<evidence type="ECO:0000256" key="1">
    <source>
        <dbReference type="SAM" id="MobiDB-lite"/>
    </source>
</evidence>
<dbReference type="Gramene" id="ONK76899">
    <property type="protein sequence ID" value="ONK76899"/>
    <property type="gene ID" value="A4U43_C02F1050"/>
</dbReference>
<dbReference type="Proteomes" id="UP000243459">
    <property type="component" value="Chromosome 2"/>
</dbReference>
<organism evidence="2 3">
    <name type="scientific">Asparagus officinalis</name>
    <name type="common">Garden asparagus</name>
    <dbReference type="NCBI Taxonomy" id="4686"/>
    <lineage>
        <taxon>Eukaryota</taxon>
        <taxon>Viridiplantae</taxon>
        <taxon>Streptophyta</taxon>
        <taxon>Embryophyta</taxon>
        <taxon>Tracheophyta</taxon>
        <taxon>Spermatophyta</taxon>
        <taxon>Magnoliopsida</taxon>
        <taxon>Liliopsida</taxon>
        <taxon>Asparagales</taxon>
        <taxon>Asparagaceae</taxon>
        <taxon>Asparagoideae</taxon>
        <taxon>Asparagus</taxon>
    </lineage>
</organism>
<name>A0A5P1FJ09_ASPOF</name>